<name>A0ABX7WQ66_9GAMM</name>
<dbReference type="EMBL" id="CP072801">
    <property type="protein sequence ID" value="QTR45312.1"/>
    <property type="molecule type" value="Genomic_DNA"/>
</dbReference>
<gene>
    <name evidence="1" type="ORF">J9253_15045</name>
</gene>
<organism evidence="1 2">
    <name type="scientific">Thiothrix litoralis</name>
    <dbReference type="NCBI Taxonomy" id="2891210"/>
    <lineage>
        <taxon>Bacteria</taxon>
        <taxon>Pseudomonadati</taxon>
        <taxon>Pseudomonadota</taxon>
        <taxon>Gammaproteobacteria</taxon>
        <taxon>Thiotrichales</taxon>
        <taxon>Thiotrichaceae</taxon>
        <taxon>Thiothrix</taxon>
    </lineage>
</organism>
<keyword evidence="2" id="KW-1185">Reference proteome</keyword>
<dbReference type="Proteomes" id="UP000672039">
    <property type="component" value="Chromosome"/>
</dbReference>
<dbReference type="RefSeq" id="WP_210221729.1">
    <property type="nucleotide sequence ID" value="NZ_CP072801.1"/>
</dbReference>
<evidence type="ECO:0000313" key="1">
    <source>
        <dbReference type="EMBL" id="QTR45312.1"/>
    </source>
</evidence>
<evidence type="ECO:0000313" key="2">
    <source>
        <dbReference type="Proteomes" id="UP000672039"/>
    </source>
</evidence>
<sequence length="162" mass="17994">MNEEVKPLFPVLSPIMSVSFHPPVATIAPNGMAISLLFGDFGIELNKKNGLLSAYKTTTYSFTMDNPSQETSIIIRYALNKTSNTAKAFMTFLSNIECFTQEVIAFLEEDIMSNQSEIKILIPSSDKKEYSFALSLFATREQDDELEISIDSIDIANSNESA</sequence>
<reference evidence="1 2" key="1">
    <citation type="submission" date="2021-04" db="EMBL/GenBank/DDBJ databases">
        <title>Genomics, taxonomy and metabolism of representatives of sulfur bacteria of the genus Thiothrix: Thiothrix fructosivorans QT, Thiothrix unzii A1T and three new species, Thiothrix subterranea sp. nov., Thiothrix litoralis sp. nov. and 'Candidatus Thiothrix anitrata' sp. nov.</title>
        <authorList>
            <person name="Ravin N.V."/>
            <person name="Smolyakov D."/>
            <person name="Rudenko T.S."/>
            <person name="Mardanov A.V."/>
            <person name="Beletsky A.V."/>
            <person name="Markov N.D."/>
            <person name="Fomenkov A.I."/>
            <person name="Roberts R.J."/>
            <person name="Karnachuk O.V."/>
            <person name="Novikov A."/>
            <person name="Grabovich M.Y."/>
        </authorList>
    </citation>
    <scope>NUCLEOTIDE SEQUENCE [LARGE SCALE GENOMIC DNA]</scope>
    <source>
        <strain evidence="1 2">AS</strain>
    </source>
</reference>
<protein>
    <submittedName>
        <fullName evidence="1">Uncharacterized protein</fullName>
    </submittedName>
</protein>
<accession>A0ABX7WQ66</accession>
<proteinExistence type="predicted"/>